<dbReference type="SUPFAM" id="SSF53807">
    <property type="entry name" value="Helical backbone' metal receptor"/>
    <property type="match status" value="1"/>
</dbReference>
<evidence type="ECO:0000256" key="3">
    <source>
        <dbReference type="RuleBase" id="RU003512"/>
    </source>
</evidence>
<dbReference type="PROSITE" id="PS51257">
    <property type="entry name" value="PROKAR_LIPOPROTEIN"/>
    <property type="match status" value="1"/>
</dbReference>
<evidence type="ECO:0000313" key="6">
    <source>
        <dbReference type="EMBL" id="MYL65198.1"/>
    </source>
</evidence>
<sequence length="320" mass="36144">MKNRFLTVAFLLSISTLVLVGCGQEPDTNADGKLSIYTTLYPLEYFAERIGGEHVTVESIIPPGSDAHSFEPTTKTMTELAESDLFIYNGAGMEGFADAAKDTLKNEDVMTLESAEGIHFDETKEEHEEHADEEGEHEEHADHDHGDVNPHIWIDPTLAIQQAENIKHALIEIDPDNKKTFESNFSSLEEELLALDKEFREMAESAPKKEFLISHDAYSYWESRYGLKQLSVSGLSPSQEPTQKQLENIIDTAKSYNLKYMLFEQNATPKPAKAVQQELGLETLRIHNLSVLTEEDIENDETYFTLMEQNIQTLEKALSE</sequence>
<gene>
    <name evidence="6" type="ORF">GLW07_17720</name>
</gene>
<reference evidence="6 7" key="1">
    <citation type="submission" date="2019-11" db="EMBL/GenBank/DDBJ databases">
        <title>Genome sequences of 17 halophilic strains isolated from different environments.</title>
        <authorList>
            <person name="Furrow R.E."/>
        </authorList>
    </citation>
    <scope>NUCLEOTIDE SEQUENCE [LARGE SCALE GENOMIC DNA]</scope>
    <source>
        <strain evidence="6 7">22506_14_FS</strain>
    </source>
</reference>
<accession>A0A845F368</accession>
<dbReference type="InterPro" id="IPR006129">
    <property type="entry name" value="AdhesinB"/>
</dbReference>
<dbReference type="Gene3D" id="3.40.50.1980">
    <property type="entry name" value="Nitrogenase molybdenum iron protein domain"/>
    <property type="match status" value="2"/>
</dbReference>
<dbReference type="Proteomes" id="UP000447833">
    <property type="component" value="Unassembled WGS sequence"/>
</dbReference>
<name>A0A845F368_9BACL</name>
<dbReference type="GO" id="GO:0046872">
    <property type="term" value="F:metal ion binding"/>
    <property type="evidence" value="ECO:0007669"/>
    <property type="project" value="InterPro"/>
</dbReference>
<dbReference type="GO" id="GO:0007155">
    <property type="term" value="P:cell adhesion"/>
    <property type="evidence" value="ECO:0007669"/>
    <property type="project" value="InterPro"/>
</dbReference>
<dbReference type="Pfam" id="PF01297">
    <property type="entry name" value="ZnuA"/>
    <property type="match status" value="1"/>
</dbReference>
<dbReference type="PANTHER" id="PTHR42953">
    <property type="entry name" value="HIGH-AFFINITY ZINC UPTAKE SYSTEM PROTEIN ZNUA-RELATED"/>
    <property type="match status" value="1"/>
</dbReference>
<feature type="chain" id="PRO_5039066027" evidence="5">
    <location>
        <begin position="21"/>
        <end position="320"/>
    </location>
</feature>
<dbReference type="InterPro" id="IPR006127">
    <property type="entry name" value="ZnuA-like"/>
</dbReference>
<evidence type="ECO:0000313" key="7">
    <source>
        <dbReference type="Proteomes" id="UP000447833"/>
    </source>
</evidence>
<dbReference type="GO" id="GO:0030001">
    <property type="term" value="P:metal ion transport"/>
    <property type="evidence" value="ECO:0007669"/>
    <property type="project" value="InterPro"/>
</dbReference>
<organism evidence="6 7">
    <name type="scientific">Guptibacillus hwajinpoensis</name>
    <dbReference type="NCBI Taxonomy" id="208199"/>
    <lineage>
        <taxon>Bacteria</taxon>
        <taxon>Bacillati</taxon>
        <taxon>Bacillota</taxon>
        <taxon>Bacilli</taxon>
        <taxon>Bacillales</taxon>
        <taxon>Guptibacillaceae</taxon>
        <taxon>Guptibacillus</taxon>
    </lineage>
</organism>
<keyword evidence="1 3" id="KW-0813">Transport</keyword>
<evidence type="ECO:0000256" key="1">
    <source>
        <dbReference type="ARBA" id="ARBA00022448"/>
    </source>
</evidence>
<evidence type="ECO:0000256" key="4">
    <source>
        <dbReference type="SAM" id="MobiDB-lite"/>
    </source>
</evidence>
<proteinExistence type="inferred from homology"/>
<dbReference type="RefSeq" id="WP_160920581.1">
    <property type="nucleotide sequence ID" value="NZ_WMEY01000006.1"/>
</dbReference>
<dbReference type="InterPro" id="IPR006128">
    <property type="entry name" value="Lipoprotein_PsaA-like"/>
</dbReference>
<dbReference type="PRINTS" id="PR00691">
    <property type="entry name" value="ADHESINB"/>
</dbReference>
<keyword evidence="2 5" id="KW-0732">Signal</keyword>
<feature type="compositionally biased region" description="Basic and acidic residues" evidence="4">
    <location>
        <begin position="137"/>
        <end position="148"/>
    </location>
</feature>
<feature type="compositionally biased region" description="Basic and acidic residues" evidence="4">
    <location>
        <begin position="120"/>
        <end position="130"/>
    </location>
</feature>
<feature type="signal peptide" evidence="5">
    <location>
        <begin position="1"/>
        <end position="20"/>
    </location>
</feature>
<dbReference type="PANTHER" id="PTHR42953:SF8">
    <property type="entry name" value="ZINT DOMAIN-CONTAINING PROTEIN"/>
    <property type="match status" value="1"/>
</dbReference>
<dbReference type="CDD" id="cd01017">
    <property type="entry name" value="AdcA"/>
    <property type="match status" value="1"/>
</dbReference>
<feature type="region of interest" description="Disordered" evidence="4">
    <location>
        <begin position="120"/>
        <end position="149"/>
    </location>
</feature>
<comment type="similarity">
    <text evidence="3">Belongs to the bacterial solute-binding protein 9 family.</text>
</comment>
<evidence type="ECO:0000256" key="5">
    <source>
        <dbReference type="SAM" id="SignalP"/>
    </source>
</evidence>
<dbReference type="PRINTS" id="PR00690">
    <property type="entry name" value="ADHESNFAMILY"/>
</dbReference>
<dbReference type="EMBL" id="WMEY01000006">
    <property type="protein sequence ID" value="MYL65198.1"/>
    <property type="molecule type" value="Genomic_DNA"/>
</dbReference>
<dbReference type="InterPro" id="IPR050492">
    <property type="entry name" value="Bact_metal-bind_prot9"/>
</dbReference>
<protein>
    <submittedName>
        <fullName evidence="6">Adhesin</fullName>
    </submittedName>
</protein>
<evidence type="ECO:0000256" key="2">
    <source>
        <dbReference type="ARBA" id="ARBA00022729"/>
    </source>
</evidence>
<dbReference type="AlphaFoldDB" id="A0A845F368"/>
<comment type="caution">
    <text evidence="6">The sequence shown here is derived from an EMBL/GenBank/DDBJ whole genome shotgun (WGS) entry which is preliminary data.</text>
</comment>